<dbReference type="Proteomes" id="UP000076623">
    <property type="component" value="Chromosome"/>
</dbReference>
<name>A0A160ILV3_9BACL</name>
<proteinExistence type="predicted"/>
<keyword evidence="4" id="KW-1185">Reference proteome</keyword>
<organism evidence="3 4">
    <name type="scientific">Fictibacillus phosphorivorans</name>
    <dbReference type="NCBI Taxonomy" id="1221500"/>
    <lineage>
        <taxon>Bacteria</taxon>
        <taxon>Bacillati</taxon>
        <taxon>Bacillota</taxon>
        <taxon>Bacilli</taxon>
        <taxon>Bacillales</taxon>
        <taxon>Fictibacillaceae</taxon>
        <taxon>Fictibacillus</taxon>
    </lineage>
</organism>
<dbReference type="EMBL" id="CP015378">
    <property type="protein sequence ID" value="ANC77074.1"/>
    <property type="molecule type" value="Genomic_DNA"/>
</dbReference>
<dbReference type="PROSITE" id="PS51371">
    <property type="entry name" value="CBS"/>
    <property type="match status" value="1"/>
</dbReference>
<dbReference type="InterPro" id="IPR046342">
    <property type="entry name" value="CBS_dom_sf"/>
</dbReference>
<evidence type="ECO:0000313" key="3">
    <source>
        <dbReference type="EMBL" id="ANC77074.1"/>
    </source>
</evidence>
<dbReference type="InterPro" id="IPR000644">
    <property type="entry name" value="CBS_dom"/>
</dbReference>
<dbReference type="RefSeq" id="WP_066394155.1">
    <property type="nucleotide sequence ID" value="NZ_CP015378.1"/>
</dbReference>
<evidence type="ECO:0000259" key="2">
    <source>
        <dbReference type="PROSITE" id="PS51371"/>
    </source>
</evidence>
<reference evidence="3 4" key="1">
    <citation type="submission" date="2016-04" db="EMBL/GenBank/DDBJ databases">
        <title>Complete genome sequence of Fictibacillus phosphorivorans G25-29, a strain toxic to nematodes.</title>
        <authorList>
            <person name="Zheng Z."/>
        </authorList>
    </citation>
    <scope>NUCLEOTIDE SEQUENCE [LARGE SCALE GENOMIC DNA]</scope>
    <source>
        <strain evidence="3 4">G25-29</strain>
    </source>
</reference>
<gene>
    <name evidence="3" type="ORF">ABE65_009770</name>
</gene>
<keyword evidence="1" id="KW-0129">CBS domain</keyword>
<dbReference type="KEGG" id="fpn:ABE65_009770"/>
<evidence type="ECO:0000313" key="4">
    <source>
        <dbReference type="Proteomes" id="UP000076623"/>
    </source>
</evidence>
<protein>
    <recommendedName>
        <fullName evidence="2">CBS domain-containing protein</fullName>
    </recommendedName>
</protein>
<dbReference type="Pfam" id="PF00571">
    <property type="entry name" value="CBS"/>
    <property type="match status" value="1"/>
</dbReference>
<dbReference type="Gene3D" id="3.10.580.10">
    <property type="entry name" value="CBS-domain"/>
    <property type="match status" value="1"/>
</dbReference>
<dbReference type="AlphaFoldDB" id="A0A160ILV3"/>
<dbReference type="SUPFAM" id="SSF54631">
    <property type="entry name" value="CBS-domain pair"/>
    <property type="match status" value="1"/>
</dbReference>
<evidence type="ECO:0000256" key="1">
    <source>
        <dbReference type="PROSITE-ProRule" id="PRU00703"/>
    </source>
</evidence>
<sequence>MTVTHIKSNTENSLSERFEIAFNQIHKCLIDKVKDTKDDRFKNLVETGMKKHSLIRSFYNELGQFAKLRNAIVHEKVDHDFYIAEPHLEIVERIEKIAGYFMKPETALNIATKKVHHFKESDRLEDVLSCIRKTSYSRFPIYNEKGEYLWLLTATYLLNWLTDRLADQVIDLNNARISDIADNEQKQLVAFISKTSSIFKAEEIFENIHKEGKKLEAIIITLNGSENEKPLGIFTSYDLIEIDLDD</sequence>
<feature type="domain" description="CBS" evidence="2">
    <location>
        <begin position="111"/>
        <end position="168"/>
    </location>
</feature>
<accession>A0A160ILV3</accession>
<dbReference type="STRING" id="1221500.ABE65_009770"/>